<dbReference type="InterPro" id="IPR050121">
    <property type="entry name" value="Cytochrome_P450_monoxygenase"/>
</dbReference>
<evidence type="ECO:0000256" key="1">
    <source>
        <dbReference type="ARBA" id="ARBA00001971"/>
    </source>
</evidence>
<dbReference type="OMA" id="MELMNGR"/>
<dbReference type="CDD" id="cd11061">
    <property type="entry name" value="CYP67-like"/>
    <property type="match status" value="1"/>
</dbReference>
<dbReference type="GO" id="GO:0016705">
    <property type="term" value="F:oxidoreductase activity, acting on paired donors, with incorporation or reduction of molecular oxygen"/>
    <property type="evidence" value="ECO:0007669"/>
    <property type="project" value="InterPro"/>
</dbReference>
<dbReference type="InterPro" id="IPR001128">
    <property type="entry name" value="Cyt_P450"/>
</dbReference>
<dbReference type="InterPro" id="IPR036396">
    <property type="entry name" value="Cyt_P450_sf"/>
</dbReference>
<protein>
    <submittedName>
        <fullName evidence="10">Cytochrome P450 monooxygenase</fullName>
    </submittedName>
</protein>
<dbReference type="Pfam" id="PF00067">
    <property type="entry name" value="p450"/>
    <property type="match status" value="1"/>
</dbReference>
<dbReference type="GO" id="GO:0005506">
    <property type="term" value="F:iron ion binding"/>
    <property type="evidence" value="ECO:0007669"/>
    <property type="project" value="InterPro"/>
</dbReference>
<evidence type="ECO:0000313" key="11">
    <source>
        <dbReference type="Proteomes" id="UP000053630"/>
    </source>
</evidence>
<accession>R7SGU9</accession>
<evidence type="ECO:0000256" key="4">
    <source>
        <dbReference type="ARBA" id="ARBA00022617"/>
    </source>
</evidence>
<dbReference type="Gene3D" id="1.10.630.10">
    <property type="entry name" value="Cytochrome P450"/>
    <property type="match status" value="1"/>
</dbReference>
<dbReference type="KEGG" id="fme:FOMMEDRAFT_115179"/>
<comment type="pathway">
    <text evidence="2">Secondary metabolite biosynthesis.</text>
</comment>
<dbReference type="PRINTS" id="PR00385">
    <property type="entry name" value="P450"/>
</dbReference>
<keyword evidence="8 10" id="KW-0503">Monooxygenase</keyword>
<dbReference type="GO" id="GO:0004497">
    <property type="term" value="F:monooxygenase activity"/>
    <property type="evidence" value="ECO:0007669"/>
    <property type="project" value="UniProtKB-KW"/>
</dbReference>
<dbReference type="AlphaFoldDB" id="R7SGU9"/>
<dbReference type="EMBL" id="JH717986">
    <property type="protein sequence ID" value="EJC97640.1"/>
    <property type="molecule type" value="Genomic_DNA"/>
</dbReference>
<organism evidence="10 11">
    <name type="scientific">Fomitiporia mediterranea (strain MF3/22)</name>
    <name type="common">Grapevine white-rot fungus</name>
    <dbReference type="NCBI Taxonomy" id="694068"/>
    <lineage>
        <taxon>Eukaryota</taxon>
        <taxon>Fungi</taxon>
        <taxon>Dikarya</taxon>
        <taxon>Basidiomycota</taxon>
        <taxon>Agaricomycotina</taxon>
        <taxon>Agaricomycetes</taxon>
        <taxon>Hymenochaetales</taxon>
        <taxon>Hymenochaetaceae</taxon>
        <taxon>Fomitiporia</taxon>
    </lineage>
</organism>
<evidence type="ECO:0000256" key="6">
    <source>
        <dbReference type="ARBA" id="ARBA00023002"/>
    </source>
</evidence>
<evidence type="ECO:0000256" key="2">
    <source>
        <dbReference type="ARBA" id="ARBA00005179"/>
    </source>
</evidence>
<keyword evidence="7 9" id="KW-0408">Iron</keyword>
<dbReference type="PRINTS" id="PR00463">
    <property type="entry name" value="EP450I"/>
</dbReference>
<dbReference type="eggNOG" id="KOG0158">
    <property type="taxonomic scope" value="Eukaryota"/>
</dbReference>
<evidence type="ECO:0000256" key="5">
    <source>
        <dbReference type="ARBA" id="ARBA00022723"/>
    </source>
</evidence>
<keyword evidence="6" id="KW-0560">Oxidoreductase</keyword>
<comment type="cofactor">
    <cofactor evidence="1 9">
        <name>heme</name>
        <dbReference type="ChEBI" id="CHEBI:30413"/>
    </cofactor>
</comment>
<keyword evidence="11" id="KW-1185">Reference proteome</keyword>
<dbReference type="PANTHER" id="PTHR24305">
    <property type="entry name" value="CYTOCHROME P450"/>
    <property type="match status" value="1"/>
</dbReference>
<evidence type="ECO:0000256" key="3">
    <source>
        <dbReference type="ARBA" id="ARBA00010617"/>
    </source>
</evidence>
<proteinExistence type="inferred from homology"/>
<sequence>MLPNILDALAQLNTSQLCASALAVAAVVYLQPYLVDSHFIRRNGITGPFFARFSDAWLGWVAAHGNRSVVVHKLHKKYGLFVRLAPNHVSISDPEALHIVYGHGSGTLKSDYYDAFLAIRHTVLTTRDREDHSMKRKLVAPIFSQKSVLGFEPCVHSHVTELFEQWDKLCDGGKQGLTGNAGKGGWKGRDGRVWFDALPWLYYMCFDIIGDLVLGAPFNMVHKGTDTVPVALEPSAVIAQYGQSSITGSHDTEKPICAVKEAPAMELMNGRSAVIASLGVLPPWWRPIASLFPWYARGNRDVGDLAGFATLAISKRLARPTEPLGLLSALLELKDDEGKPLSKEQLSADGLLLLIAGSDMVANPTCAVLYQIIANPPVQAKLQKELDDALGAPSPSDDSVSTYSQINHLPYLEAVINEALRVHPMVGLGLPRVVPASGLTVCGKHFPEGTVLSVPTYTIHRDKEVWGEDADTFRPERWFEGDKSTMQKVFNAYSYGLRACAGRVLANVELQIFISSIFRRYEFVLEEPENPVEVFEGFIMRPKSCRVGMKRRAI</sequence>
<name>R7SGU9_FOMME</name>
<dbReference type="GO" id="GO:0020037">
    <property type="term" value="F:heme binding"/>
    <property type="evidence" value="ECO:0007669"/>
    <property type="project" value="InterPro"/>
</dbReference>
<dbReference type="GeneID" id="18670867"/>
<comment type="similarity">
    <text evidence="3">Belongs to the cytochrome P450 family.</text>
</comment>
<dbReference type="SUPFAM" id="SSF48264">
    <property type="entry name" value="Cytochrome P450"/>
    <property type="match status" value="1"/>
</dbReference>
<feature type="binding site" description="axial binding residue" evidence="9">
    <location>
        <position position="500"/>
    </location>
    <ligand>
        <name>heme</name>
        <dbReference type="ChEBI" id="CHEBI:30413"/>
    </ligand>
    <ligandPart>
        <name>Fe</name>
        <dbReference type="ChEBI" id="CHEBI:18248"/>
    </ligandPart>
</feature>
<dbReference type="PANTHER" id="PTHR24305:SF29">
    <property type="entry name" value="BENZOATE-PARA-HYDROXYLASE"/>
    <property type="match status" value="1"/>
</dbReference>
<keyword evidence="5 9" id="KW-0479">Metal-binding</keyword>
<keyword evidence="4 9" id="KW-0349">Heme</keyword>
<evidence type="ECO:0000313" key="10">
    <source>
        <dbReference type="EMBL" id="EJC97640.1"/>
    </source>
</evidence>
<reference evidence="11" key="1">
    <citation type="journal article" date="2012" name="Science">
        <title>The Paleozoic origin of enzymatic lignin decomposition reconstructed from 31 fungal genomes.</title>
        <authorList>
            <person name="Floudas D."/>
            <person name="Binder M."/>
            <person name="Riley R."/>
            <person name="Barry K."/>
            <person name="Blanchette R.A."/>
            <person name="Henrissat B."/>
            <person name="Martinez A.T."/>
            <person name="Otillar R."/>
            <person name="Spatafora J.W."/>
            <person name="Yadav J.S."/>
            <person name="Aerts A."/>
            <person name="Benoit I."/>
            <person name="Boyd A."/>
            <person name="Carlson A."/>
            <person name="Copeland A."/>
            <person name="Coutinho P.M."/>
            <person name="de Vries R.P."/>
            <person name="Ferreira P."/>
            <person name="Findley K."/>
            <person name="Foster B."/>
            <person name="Gaskell J."/>
            <person name="Glotzer D."/>
            <person name="Gorecki P."/>
            <person name="Heitman J."/>
            <person name="Hesse C."/>
            <person name="Hori C."/>
            <person name="Igarashi K."/>
            <person name="Jurgens J.A."/>
            <person name="Kallen N."/>
            <person name="Kersten P."/>
            <person name="Kohler A."/>
            <person name="Kuees U."/>
            <person name="Kumar T.K.A."/>
            <person name="Kuo A."/>
            <person name="LaButti K."/>
            <person name="Larrondo L.F."/>
            <person name="Lindquist E."/>
            <person name="Ling A."/>
            <person name="Lombard V."/>
            <person name="Lucas S."/>
            <person name="Lundell T."/>
            <person name="Martin R."/>
            <person name="McLaughlin D.J."/>
            <person name="Morgenstern I."/>
            <person name="Morin E."/>
            <person name="Murat C."/>
            <person name="Nagy L.G."/>
            <person name="Nolan M."/>
            <person name="Ohm R.A."/>
            <person name="Patyshakuliyeva A."/>
            <person name="Rokas A."/>
            <person name="Ruiz-Duenas F.J."/>
            <person name="Sabat G."/>
            <person name="Salamov A."/>
            <person name="Samejima M."/>
            <person name="Schmutz J."/>
            <person name="Slot J.C."/>
            <person name="St John F."/>
            <person name="Stenlid J."/>
            <person name="Sun H."/>
            <person name="Sun S."/>
            <person name="Syed K."/>
            <person name="Tsang A."/>
            <person name="Wiebenga A."/>
            <person name="Young D."/>
            <person name="Pisabarro A."/>
            <person name="Eastwood D.C."/>
            <person name="Martin F."/>
            <person name="Cullen D."/>
            <person name="Grigoriev I.V."/>
            <person name="Hibbett D.S."/>
        </authorList>
    </citation>
    <scope>NUCLEOTIDE SEQUENCE [LARGE SCALE GENOMIC DNA]</scope>
    <source>
        <strain evidence="11">MF3/22</strain>
    </source>
</reference>
<gene>
    <name evidence="10" type="ORF">FOMMEDRAFT_115179</name>
</gene>
<dbReference type="OrthoDB" id="1470350at2759"/>
<evidence type="ECO:0000256" key="8">
    <source>
        <dbReference type="ARBA" id="ARBA00023033"/>
    </source>
</evidence>
<dbReference type="Proteomes" id="UP000053630">
    <property type="component" value="Unassembled WGS sequence"/>
</dbReference>
<dbReference type="InterPro" id="IPR002401">
    <property type="entry name" value="Cyt_P450_E_grp-I"/>
</dbReference>
<evidence type="ECO:0000256" key="9">
    <source>
        <dbReference type="PIRSR" id="PIRSR602401-1"/>
    </source>
</evidence>
<dbReference type="RefSeq" id="XP_007272066.1">
    <property type="nucleotide sequence ID" value="XM_007272004.1"/>
</dbReference>
<evidence type="ECO:0000256" key="7">
    <source>
        <dbReference type="ARBA" id="ARBA00023004"/>
    </source>
</evidence>